<dbReference type="PANTHER" id="PTHR44755:SF11">
    <property type="entry name" value="ATRIAL NATRIURETIC PEPTIDE RECEPTOR 3 ISOFORM X1"/>
    <property type="match status" value="1"/>
</dbReference>
<keyword evidence="8" id="KW-1185">Reference proteome</keyword>
<dbReference type="GO" id="GO:0016020">
    <property type="term" value="C:membrane"/>
    <property type="evidence" value="ECO:0007669"/>
    <property type="project" value="UniProtKB-SubCell"/>
</dbReference>
<evidence type="ECO:0000313" key="7">
    <source>
        <dbReference type="EMBL" id="KAK3752801.1"/>
    </source>
</evidence>
<feature type="domain" description="Receptor ligand binding region" evidence="6">
    <location>
        <begin position="110"/>
        <end position="236"/>
    </location>
</feature>
<dbReference type="SUPFAM" id="SSF53822">
    <property type="entry name" value="Periplasmic binding protein-like I"/>
    <property type="match status" value="1"/>
</dbReference>
<dbReference type="AlphaFoldDB" id="A0AAE0YNT6"/>
<dbReference type="GO" id="GO:0007165">
    <property type="term" value="P:signal transduction"/>
    <property type="evidence" value="ECO:0007669"/>
    <property type="project" value="TreeGrafter"/>
</dbReference>
<evidence type="ECO:0000313" key="8">
    <source>
        <dbReference type="Proteomes" id="UP001283361"/>
    </source>
</evidence>
<feature type="chain" id="PRO_5042260025" description="Receptor ligand binding region domain-containing protein" evidence="5">
    <location>
        <begin position="35"/>
        <end position="380"/>
    </location>
</feature>
<name>A0AAE0YNT6_9GAST</name>
<dbReference type="Proteomes" id="UP001283361">
    <property type="component" value="Unassembled WGS sequence"/>
</dbReference>
<dbReference type="Gene3D" id="3.40.50.2300">
    <property type="match status" value="1"/>
</dbReference>
<organism evidence="7 8">
    <name type="scientific">Elysia crispata</name>
    <name type="common">lettuce slug</name>
    <dbReference type="NCBI Taxonomy" id="231223"/>
    <lineage>
        <taxon>Eukaryota</taxon>
        <taxon>Metazoa</taxon>
        <taxon>Spiralia</taxon>
        <taxon>Lophotrochozoa</taxon>
        <taxon>Mollusca</taxon>
        <taxon>Gastropoda</taxon>
        <taxon>Heterobranchia</taxon>
        <taxon>Euthyneura</taxon>
        <taxon>Panpulmonata</taxon>
        <taxon>Sacoglossa</taxon>
        <taxon>Placobranchoidea</taxon>
        <taxon>Plakobranchidae</taxon>
        <taxon>Elysia</taxon>
    </lineage>
</organism>
<evidence type="ECO:0000256" key="1">
    <source>
        <dbReference type="ARBA" id="ARBA00004370"/>
    </source>
</evidence>
<comment type="caution">
    <text evidence="7">The sequence shown here is derived from an EMBL/GenBank/DDBJ whole genome shotgun (WGS) entry which is preliminary data.</text>
</comment>
<comment type="subcellular location">
    <subcellularLocation>
        <location evidence="1">Membrane</location>
    </subcellularLocation>
</comment>
<feature type="signal peptide" evidence="5">
    <location>
        <begin position="1"/>
        <end position="34"/>
    </location>
</feature>
<dbReference type="GO" id="GO:0017046">
    <property type="term" value="F:peptide hormone binding"/>
    <property type="evidence" value="ECO:0007669"/>
    <property type="project" value="TreeGrafter"/>
</dbReference>
<dbReference type="Pfam" id="PF01094">
    <property type="entry name" value="ANF_receptor"/>
    <property type="match status" value="1"/>
</dbReference>
<dbReference type="EMBL" id="JAWDGP010005741">
    <property type="protein sequence ID" value="KAK3752801.1"/>
    <property type="molecule type" value="Genomic_DNA"/>
</dbReference>
<protein>
    <recommendedName>
        <fullName evidence="6">Receptor ligand binding region domain-containing protein</fullName>
    </recommendedName>
</protein>
<keyword evidence="5" id="KW-0732">Signal</keyword>
<dbReference type="InterPro" id="IPR001828">
    <property type="entry name" value="ANF_lig-bd_rcpt"/>
</dbReference>
<gene>
    <name evidence="7" type="ORF">RRG08_047573</name>
</gene>
<evidence type="ECO:0000256" key="4">
    <source>
        <dbReference type="ARBA" id="ARBA00023136"/>
    </source>
</evidence>
<evidence type="ECO:0000259" key="6">
    <source>
        <dbReference type="Pfam" id="PF01094"/>
    </source>
</evidence>
<proteinExistence type="predicted"/>
<dbReference type="InterPro" id="IPR028082">
    <property type="entry name" value="Peripla_BP_I"/>
</dbReference>
<sequence length="380" mass="42946">MEFWAGGTAPVAGVRRVTALIILCMLLPWPVTSGYQPDVIRFSVLASTLSFSWAQLQPSGSRPTWRTSRASTTPSGCHFDNVRRLQNNVIRMGVILSEFDNEYGVSLKRARPALELARDLVLATDDLLDNYTIEFDFKDSNCSEVNGPLAGIEMYANREADVFIGPSCNYAVAPLARFASAWDIPIITAGGLVQQLGDKSWMYRLLTRMISDYDKVGEFFLSVLKDFNWHTVGMLMHGWKNERLGTTVQEFTLEAAFKAIQKDWNPNITFEYVKSFDINNYTLQELEGHLRSLSDLCRGNSSTGAAFQHRQPKLEKCLETTVSSESIKDVPVTLSVKDQFTIDSQLACFYALHLFPSTLSEHRLMSCYKKKVFYYRGSRL</sequence>
<accession>A0AAE0YNT6</accession>
<dbReference type="InterPro" id="IPR052612">
    <property type="entry name" value="ANP_Clearance_Receptor"/>
</dbReference>
<dbReference type="PANTHER" id="PTHR44755">
    <property type="entry name" value="NATRIURETIC PEPTIDE RECEPTOR 3-RELATED"/>
    <property type="match status" value="1"/>
</dbReference>
<evidence type="ECO:0000256" key="5">
    <source>
        <dbReference type="SAM" id="SignalP"/>
    </source>
</evidence>
<dbReference type="GO" id="GO:0038023">
    <property type="term" value="F:signaling receptor activity"/>
    <property type="evidence" value="ECO:0007669"/>
    <property type="project" value="TreeGrafter"/>
</dbReference>
<evidence type="ECO:0000256" key="2">
    <source>
        <dbReference type="ARBA" id="ARBA00022692"/>
    </source>
</evidence>
<keyword evidence="4" id="KW-0472">Membrane</keyword>
<keyword evidence="2" id="KW-0812">Transmembrane</keyword>
<keyword evidence="3" id="KW-1133">Transmembrane helix</keyword>
<evidence type="ECO:0000256" key="3">
    <source>
        <dbReference type="ARBA" id="ARBA00022989"/>
    </source>
</evidence>
<reference evidence="7" key="1">
    <citation type="journal article" date="2023" name="G3 (Bethesda)">
        <title>A reference genome for the long-term kleptoplast-retaining sea slug Elysia crispata morphotype clarki.</title>
        <authorList>
            <person name="Eastman K.E."/>
            <person name="Pendleton A.L."/>
            <person name="Shaikh M.A."/>
            <person name="Suttiyut T."/>
            <person name="Ogas R."/>
            <person name="Tomko P."/>
            <person name="Gavelis G."/>
            <person name="Widhalm J.R."/>
            <person name="Wisecaver J.H."/>
        </authorList>
    </citation>
    <scope>NUCLEOTIDE SEQUENCE</scope>
    <source>
        <strain evidence="7">ECLA1</strain>
    </source>
</reference>